<name>A0A7R9DBR5_TIMPO</name>
<dbReference type="AlphaFoldDB" id="A0A7R9DBR5"/>
<dbReference type="EMBL" id="OD005571">
    <property type="protein sequence ID" value="CAD7411790.1"/>
    <property type="molecule type" value="Genomic_DNA"/>
</dbReference>
<gene>
    <name evidence="1" type="ORF">TPSB3V08_LOCUS8073</name>
</gene>
<reference evidence="1" key="1">
    <citation type="submission" date="2020-11" db="EMBL/GenBank/DDBJ databases">
        <authorList>
            <person name="Tran Van P."/>
        </authorList>
    </citation>
    <scope>NUCLEOTIDE SEQUENCE</scope>
</reference>
<protein>
    <submittedName>
        <fullName evidence="1">Uncharacterized protein</fullName>
    </submittedName>
</protein>
<evidence type="ECO:0000313" key="1">
    <source>
        <dbReference type="EMBL" id="CAD7411790.1"/>
    </source>
</evidence>
<sequence length="78" mass="8785">MLDWPADDGKIGVRIPIGSSKVGFSRADTGNKTTWGKKRWSERADVCLGNKLRVLHLPLKDTIDRSQARGIRVKLERL</sequence>
<organism evidence="1">
    <name type="scientific">Timema poppense</name>
    <name type="common">Walking stick</name>
    <dbReference type="NCBI Taxonomy" id="170557"/>
    <lineage>
        <taxon>Eukaryota</taxon>
        <taxon>Metazoa</taxon>
        <taxon>Ecdysozoa</taxon>
        <taxon>Arthropoda</taxon>
        <taxon>Hexapoda</taxon>
        <taxon>Insecta</taxon>
        <taxon>Pterygota</taxon>
        <taxon>Neoptera</taxon>
        <taxon>Polyneoptera</taxon>
        <taxon>Phasmatodea</taxon>
        <taxon>Timematodea</taxon>
        <taxon>Timematoidea</taxon>
        <taxon>Timematidae</taxon>
        <taxon>Timema</taxon>
    </lineage>
</organism>
<proteinExistence type="predicted"/>
<accession>A0A7R9DBR5</accession>